<proteinExistence type="predicted"/>
<dbReference type="RefSeq" id="WP_015586194.1">
    <property type="nucleotide sequence ID" value="NC_021080.1"/>
</dbReference>
<reference evidence="2" key="3">
    <citation type="journal article" date="2011" name="Annu. Rev. Phytopathol.">
        <title>A successful bacterial coup d'etat: how Rhodococcus fascians redirects plant development.</title>
        <authorList>
            <person name="Stes E."/>
            <person name="Vandeputte O.M."/>
            <person name="El Jaziri M."/>
            <person name="Holsters M."/>
            <person name="Vereecke D."/>
        </authorList>
    </citation>
    <scope>NUCLEOTIDE SEQUENCE</scope>
    <source>
        <strain evidence="2">D188</strain>
        <plasmid evidence="2">pFiD188</plasmid>
    </source>
</reference>
<gene>
    <name evidence="2" type="ORF">pFi_140</name>
</gene>
<organism evidence="2">
    <name type="scientific">Rhodococcoides fascians D188</name>
    <dbReference type="NCBI Taxonomy" id="1051973"/>
    <lineage>
        <taxon>Bacteria</taxon>
        <taxon>Bacillati</taxon>
        <taxon>Actinomycetota</taxon>
        <taxon>Actinomycetes</taxon>
        <taxon>Mycobacteriales</taxon>
        <taxon>Nocardiaceae</taxon>
        <taxon>Rhodococcoides</taxon>
    </lineage>
</organism>
<reference evidence="2" key="4">
    <citation type="submission" date="2011-06" db="EMBL/GenBank/DDBJ databases">
        <authorList>
            <person name="Vereecke D.M."/>
        </authorList>
    </citation>
    <scope>NUCLEOTIDE SEQUENCE</scope>
    <source>
        <strain evidence="2">D188</strain>
        <plasmid evidence="2">pFiD188</plasmid>
    </source>
</reference>
<reference evidence="2" key="2">
    <citation type="journal article" date="2010" name="Mol. Plant Microbe Interact.">
        <title>Rhodococcus fascians impacts plant development through the dynamic fas-mediated production of a cytokinin mix.</title>
        <authorList>
            <person name="Pertry I."/>
            <person name="Vaclavikova K."/>
            <person name="Gemrotova M."/>
            <person name="Spichal L."/>
            <person name="Galuszka P."/>
            <person name="Depuydt S."/>
            <person name="Temmerman W."/>
            <person name="Stes E."/>
            <person name="De Keyser A."/>
            <person name="Riefler M."/>
            <person name="Biondi S."/>
            <person name="Novak O."/>
            <person name="Schmulling T."/>
            <person name="Strnad M."/>
            <person name="Tarkowski P."/>
            <person name="Holsters M."/>
            <person name="Vereecke D."/>
        </authorList>
    </citation>
    <scope>NUCLEOTIDE SEQUENCE</scope>
    <source>
        <strain evidence="2">D188</strain>
        <plasmid evidence="2">pFiD188</plasmid>
    </source>
</reference>
<feature type="region of interest" description="Disordered" evidence="1">
    <location>
        <begin position="1"/>
        <end position="33"/>
    </location>
</feature>
<dbReference type="AlphaFoldDB" id="G8JZ05"/>
<sequence>MSEPINGQVRRAGLHHVAPHPDGYYQPDVTEQSAGDPPVVRFYGEDNRTAHYSFARLPCPELHADLAVAWAARIGPVGQVRTRSGADNGWITLQRFLRFLGDLPQPPVCLDRVTVANLEHYRALQLKRTTATRVTQQMAAVKLILRHLPVTRLHWEVAEYVARPGDFHEPHRPGAGAAPGYSDREFMAIMAAARSDVAALRGRLRSSRRLLSVFELQPHTLSAAERERAAHLAEMASTGAVTPPQRPSTVSGSVTDLAGWLTKAGQLFLTTRDVLPLLVLGVGLSGRNSETIKELSPEHRVLEDRAVAVNVIKRRRGKARTCETVHWEGGPNDSGLHTPGGFFLLLHELTSSSRAFSGSRRVWSIWTRDNMRGTADFIRTRSAANGHIDPFDLQVGRWLEHRKWVAQHGLTADGNGPGAEPLVLSMNRLKTTVEVRRTRAVGGHLRSASRTNTPDVSFLHYLRSDPRVRDWADEVLTEALHEAEHNAHAFRGRILGPTGAAAFVSDPTGTAAGLGVSVDQIRRAVDGELDTLVSSCLDFEHSPFSGGGVCGVSFLTCLRCPNALVTERHLPHLFSLLDWLQRDLDQRDIDDWCGRHGVTWLIITRLILPKFTDAQQEQARAAKPDDLPADLLDGLKELA</sequence>
<reference evidence="2" key="1">
    <citation type="journal article" date="2009" name="Proc. Natl. Acad. Sci. U.S.A.">
        <title>Identification of Rhodococcus fascians cytokinins and their modus operandi to reshape the plant.</title>
        <authorList>
            <person name="Pertry I."/>
            <person name="Vaclavikova K."/>
            <person name="Depuydt S."/>
            <person name="Galuszka P."/>
            <person name="Spichal L."/>
            <person name="Temmerman W."/>
            <person name="Stes E."/>
            <person name="Schmulling T."/>
            <person name="Kakimoto T."/>
            <person name="Van Montagu M.C."/>
            <person name="Strnad M."/>
            <person name="Holsters M."/>
            <person name="Tarkowski P."/>
            <person name="Vereecke D."/>
        </authorList>
    </citation>
    <scope>NUCLEOTIDE SEQUENCE</scope>
    <source>
        <strain evidence="2">D188</strain>
        <plasmid evidence="2">pFiD188</plasmid>
    </source>
</reference>
<accession>G8JZ05</accession>
<evidence type="ECO:0008006" key="3">
    <source>
        <dbReference type="Google" id="ProtNLM"/>
    </source>
</evidence>
<evidence type="ECO:0000256" key="1">
    <source>
        <dbReference type="SAM" id="MobiDB-lite"/>
    </source>
</evidence>
<name>G8JZ05_RHOFA</name>
<keyword evidence="2" id="KW-0614">Plasmid</keyword>
<evidence type="ECO:0000313" key="2">
    <source>
        <dbReference type="EMBL" id="AET25276.1"/>
    </source>
</evidence>
<dbReference type="EMBL" id="JN093097">
    <property type="protein sequence ID" value="AET25276.1"/>
    <property type="molecule type" value="Genomic_DNA"/>
</dbReference>
<protein>
    <recommendedName>
        <fullName evidence="3">Core-binding (CB) domain-containing protein</fullName>
    </recommendedName>
</protein>
<reference evidence="2" key="5">
    <citation type="journal article" date="2012" name="Mol. Plant Microbe Interact.">
        <title>pFiD188, the linear virulence plasmid of Rhodococcus fascians D188.</title>
        <authorList>
            <person name="Francis I."/>
            <person name="De Keyser A."/>
            <person name="De Backer P."/>
            <person name="Simon-Mateo C."/>
            <person name="Kalkus J."/>
            <person name="Pertry I."/>
            <person name="Ardiles-Diaz W."/>
            <person name="De Rycke R."/>
            <person name="Vandeputte O.M."/>
            <person name="El Jaziri M."/>
            <person name="Holsters M."/>
            <person name="Vereecke D."/>
        </authorList>
    </citation>
    <scope>NUCLEOTIDE SEQUENCE</scope>
    <source>
        <strain evidence="2">D188</strain>
        <plasmid evidence="2">pFiD188</plasmid>
    </source>
</reference>
<geneLocation type="plasmid" evidence="2">
    <name>pFiD188</name>
</geneLocation>